<feature type="transmembrane region" description="Helical" evidence="10">
    <location>
        <begin position="185"/>
        <end position="204"/>
    </location>
</feature>
<evidence type="ECO:0000259" key="11">
    <source>
        <dbReference type="PROSITE" id="PS50262"/>
    </source>
</evidence>
<comment type="subcellular location">
    <subcellularLocation>
        <location evidence="1">Cell membrane</location>
        <topology evidence="1">Multi-pass membrane protein</topology>
    </subcellularLocation>
</comment>
<dbReference type="InterPro" id="IPR000276">
    <property type="entry name" value="GPCR_Rhodpsn"/>
</dbReference>
<dbReference type="Proteomes" id="UP000275408">
    <property type="component" value="Unassembled WGS sequence"/>
</dbReference>
<keyword evidence="6 10" id="KW-0472">Membrane</keyword>
<comment type="caution">
    <text evidence="12">The sequence shown here is derived from an EMBL/GenBank/DDBJ whole genome shotgun (WGS) entry which is preliminary data.</text>
</comment>
<organism evidence="12 13">
    <name type="scientific">Pocillopora damicornis</name>
    <name type="common">Cauliflower coral</name>
    <name type="synonym">Millepora damicornis</name>
    <dbReference type="NCBI Taxonomy" id="46731"/>
    <lineage>
        <taxon>Eukaryota</taxon>
        <taxon>Metazoa</taxon>
        <taxon>Cnidaria</taxon>
        <taxon>Anthozoa</taxon>
        <taxon>Hexacorallia</taxon>
        <taxon>Scleractinia</taxon>
        <taxon>Astrocoeniina</taxon>
        <taxon>Pocilloporidae</taxon>
        <taxon>Pocillopora</taxon>
    </lineage>
</organism>
<keyword evidence="5 9" id="KW-0297">G-protein coupled receptor</keyword>
<dbReference type="PANTHER" id="PTHR22752">
    <property type="entry name" value="G PROTEIN-COUPLED RECEPTOR"/>
    <property type="match status" value="1"/>
</dbReference>
<dbReference type="InterPro" id="IPR017452">
    <property type="entry name" value="GPCR_Rhodpsn_7TM"/>
</dbReference>
<evidence type="ECO:0000313" key="12">
    <source>
        <dbReference type="EMBL" id="RMX44986.1"/>
    </source>
</evidence>
<feature type="domain" description="G-protein coupled receptors family 1 profile" evidence="11">
    <location>
        <begin position="31"/>
        <end position="289"/>
    </location>
</feature>
<evidence type="ECO:0000256" key="2">
    <source>
        <dbReference type="ARBA" id="ARBA00022475"/>
    </source>
</evidence>
<sequence>MVFDTEFANDKSAILSQGITVVILFALGMVGNGILMVAYCRDHRMQTPTNMLVISHISAEFLFSVNGILVYGSSLIRLEVLEGNLCILAGTINMFLFFVSVLSLTAIAVDRYFAVVRKSHHKFTKNLVRRVVVVIWSQAVVSAIPWDLILINKPGKRFIAWVLGNCEKYLTLREHNNVPVISFRIVLWSLSFMIPCVVIFYASGQILRTALNKRVRVHVLEYPRNPVDAYSKSSFTTIMITTVYFLCLIPSLVLYILREGSSGSYYSPAVHIIAKVAMSFRSVCYPVIFIARNRKFSGHVRTFLRKKCTLVQRTCAAMRCRSLNCRQGVRHVYECPTHTGRNSIHFGMKGQASELQVTPSMGMPLRIAFTDLKGISENSL</sequence>
<dbReference type="OrthoDB" id="5981357at2759"/>
<dbReference type="PRINTS" id="PR00237">
    <property type="entry name" value="GPCRRHODOPSN"/>
</dbReference>
<dbReference type="SUPFAM" id="SSF81321">
    <property type="entry name" value="Family A G protein-coupled receptor-like"/>
    <property type="match status" value="1"/>
</dbReference>
<dbReference type="GO" id="GO:0005886">
    <property type="term" value="C:plasma membrane"/>
    <property type="evidence" value="ECO:0007669"/>
    <property type="project" value="UniProtKB-SubCell"/>
</dbReference>
<evidence type="ECO:0000256" key="6">
    <source>
        <dbReference type="ARBA" id="ARBA00023136"/>
    </source>
</evidence>
<keyword evidence="13" id="KW-1185">Reference proteome</keyword>
<dbReference type="EMBL" id="RCHS01002918">
    <property type="protein sequence ID" value="RMX44986.1"/>
    <property type="molecule type" value="Genomic_DNA"/>
</dbReference>
<name>A0A3M6TUF7_POCDA</name>
<comment type="similarity">
    <text evidence="9">Belongs to the G-protein coupled receptor 1 family.</text>
</comment>
<dbReference type="CDD" id="cd00637">
    <property type="entry name" value="7tm_classA_rhodopsin-like"/>
    <property type="match status" value="1"/>
</dbReference>
<evidence type="ECO:0000256" key="5">
    <source>
        <dbReference type="ARBA" id="ARBA00023040"/>
    </source>
</evidence>
<feature type="transmembrane region" description="Helical" evidence="10">
    <location>
        <begin position="14"/>
        <end position="39"/>
    </location>
</feature>
<dbReference type="AlphaFoldDB" id="A0A3M6TUF7"/>
<feature type="transmembrane region" description="Helical" evidence="10">
    <location>
        <begin position="51"/>
        <end position="72"/>
    </location>
</feature>
<keyword evidence="7 9" id="KW-0675">Receptor</keyword>
<keyword evidence="8 9" id="KW-0807">Transducer</keyword>
<evidence type="ECO:0000256" key="4">
    <source>
        <dbReference type="ARBA" id="ARBA00022989"/>
    </source>
</evidence>
<proteinExistence type="inferred from homology"/>
<dbReference type="GO" id="GO:0004930">
    <property type="term" value="F:G protein-coupled receptor activity"/>
    <property type="evidence" value="ECO:0007669"/>
    <property type="project" value="UniProtKB-KW"/>
</dbReference>
<feature type="transmembrane region" description="Helical" evidence="10">
    <location>
        <begin position="127"/>
        <end position="146"/>
    </location>
</feature>
<gene>
    <name evidence="12" type="ORF">pdam_00017364</name>
</gene>
<feature type="transmembrane region" description="Helical" evidence="10">
    <location>
        <begin position="269"/>
        <end position="291"/>
    </location>
</feature>
<reference evidence="12 13" key="1">
    <citation type="journal article" date="2018" name="Sci. Rep.">
        <title>Comparative analysis of the Pocillopora damicornis genome highlights role of immune system in coral evolution.</title>
        <authorList>
            <person name="Cunning R."/>
            <person name="Bay R.A."/>
            <person name="Gillette P."/>
            <person name="Baker A.C."/>
            <person name="Traylor-Knowles N."/>
        </authorList>
    </citation>
    <scope>NUCLEOTIDE SEQUENCE [LARGE SCALE GENOMIC DNA]</scope>
    <source>
        <strain evidence="12">RSMAS</strain>
        <tissue evidence="12">Whole animal</tissue>
    </source>
</reference>
<dbReference type="Pfam" id="PF00001">
    <property type="entry name" value="7tm_1"/>
    <property type="match status" value="1"/>
</dbReference>
<evidence type="ECO:0000313" key="13">
    <source>
        <dbReference type="Proteomes" id="UP000275408"/>
    </source>
</evidence>
<keyword evidence="4 10" id="KW-1133">Transmembrane helix</keyword>
<dbReference type="Gene3D" id="1.20.1070.10">
    <property type="entry name" value="Rhodopsin 7-helix transmembrane proteins"/>
    <property type="match status" value="1"/>
</dbReference>
<evidence type="ECO:0000256" key="7">
    <source>
        <dbReference type="ARBA" id="ARBA00023170"/>
    </source>
</evidence>
<protein>
    <recommendedName>
        <fullName evidence="11">G-protein coupled receptors family 1 profile domain-containing protein</fullName>
    </recommendedName>
</protein>
<evidence type="ECO:0000256" key="1">
    <source>
        <dbReference type="ARBA" id="ARBA00004651"/>
    </source>
</evidence>
<keyword evidence="3 9" id="KW-0812">Transmembrane</keyword>
<feature type="transmembrane region" description="Helical" evidence="10">
    <location>
        <begin position="92"/>
        <end position="115"/>
    </location>
</feature>
<evidence type="ECO:0000256" key="3">
    <source>
        <dbReference type="ARBA" id="ARBA00022692"/>
    </source>
</evidence>
<feature type="transmembrane region" description="Helical" evidence="10">
    <location>
        <begin position="234"/>
        <end position="257"/>
    </location>
</feature>
<keyword evidence="2" id="KW-1003">Cell membrane</keyword>
<evidence type="ECO:0000256" key="10">
    <source>
        <dbReference type="SAM" id="Phobius"/>
    </source>
</evidence>
<accession>A0A3M6TUF7</accession>
<dbReference type="PROSITE" id="PS50262">
    <property type="entry name" value="G_PROTEIN_RECEP_F1_2"/>
    <property type="match status" value="1"/>
</dbReference>
<evidence type="ECO:0000256" key="9">
    <source>
        <dbReference type="RuleBase" id="RU000688"/>
    </source>
</evidence>
<dbReference type="PROSITE" id="PS00237">
    <property type="entry name" value="G_PROTEIN_RECEP_F1_1"/>
    <property type="match status" value="1"/>
</dbReference>
<evidence type="ECO:0000256" key="8">
    <source>
        <dbReference type="ARBA" id="ARBA00023224"/>
    </source>
</evidence>